<dbReference type="Gene3D" id="3.30.1370.50">
    <property type="entry name" value="R3H-like domain"/>
    <property type="match status" value="1"/>
</dbReference>
<dbReference type="AlphaFoldDB" id="A0A8H3GI56"/>
<feature type="compositionally biased region" description="Polar residues" evidence="1">
    <location>
        <begin position="278"/>
        <end position="309"/>
    </location>
</feature>
<evidence type="ECO:0000313" key="4">
    <source>
        <dbReference type="Proteomes" id="UP000663861"/>
    </source>
</evidence>
<protein>
    <recommendedName>
        <fullName evidence="2">R3H domain-containing protein</fullName>
    </recommendedName>
</protein>
<dbReference type="Proteomes" id="UP000663861">
    <property type="component" value="Unassembled WGS sequence"/>
</dbReference>
<feature type="region of interest" description="Disordered" evidence="1">
    <location>
        <begin position="232"/>
        <end position="351"/>
    </location>
</feature>
<reference evidence="3" key="1">
    <citation type="submission" date="2021-01" db="EMBL/GenBank/DDBJ databases">
        <authorList>
            <person name="Kaushik A."/>
        </authorList>
    </citation>
    <scope>NUCLEOTIDE SEQUENCE</scope>
    <source>
        <strain evidence="3">AG4-RS23</strain>
    </source>
</reference>
<dbReference type="CDD" id="cd02325">
    <property type="entry name" value="R3H"/>
    <property type="match status" value="1"/>
</dbReference>
<dbReference type="GO" id="GO:0003676">
    <property type="term" value="F:nucleic acid binding"/>
    <property type="evidence" value="ECO:0007669"/>
    <property type="project" value="UniProtKB-UniRule"/>
</dbReference>
<sequence>MSGAPRSVHLAVPLVGNHSTVDIILATEPAILVNAGRARRFVESLEKNVGILALSPVMRLLPAHQSMHLRLAGHPEFSSVKTHASSPNATLGLPMLWEYLRVHAPPTPCGASRVLKCQDACLIAKRNTRLADALGISESARSPNNQVTWNPNLVAFAKVPANQPFVKNMERALADFVAGDKKAHVLPHMPEARRKIVVEVAEVYRITTQLVDEEPRRSVQLIRRIDSRVPTPLLSQLGTSTPSRLGSLGDLRKPATVTKPAPPGGSSASMASVWRSATPPSHNPNATPSAALNSGSPTSGNISLGSSATPWARPNVAPTVRTAASRVAPTSLERMSAGETRDDVPANWEDE</sequence>
<feature type="domain" description="R3H" evidence="2">
    <location>
        <begin position="163"/>
        <end position="225"/>
    </location>
</feature>
<organism evidence="3 4">
    <name type="scientific">Rhizoctonia solani</name>
    <dbReference type="NCBI Taxonomy" id="456999"/>
    <lineage>
        <taxon>Eukaryota</taxon>
        <taxon>Fungi</taxon>
        <taxon>Dikarya</taxon>
        <taxon>Basidiomycota</taxon>
        <taxon>Agaricomycotina</taxon>
        <taxon>Agaricomycetes</taxon>
        <taxon>Cantharellales</taxon>
        <taxon>Ceratobasidiaceae</taxon>
        <taxon>Rhizoctonia</taxon>
    </lineage>
</organism>
<comment type="caution">
    <text evidence="3">The sequence shown here is derived from an EMBL/GenBank/DDBJ whole genome shotgun (WGS) entry which is preliminary data.</text>
</comment>
<dbReference type="Pfam" id="PF01424">
    <property type="entry name" value="R3H"/>
    <property type="match status" value="1"/>
</dbReference>
<dbReference type="EMBL" id="CAJMWY010000909">
    <property type="protein sequence ID" value="CAE6451241.1"/>
    <property type="molecule type" value="Genomic_DNA"/>
</dbReference>
<dbReference type="InterPro" id="IPR001374">
    <property type="entry name" value="R3H_dom"/>
</dbReference>
<feature type="compositionally biased region" description="Polar residues" evidence="1">
    <location>
        <begin position="233"/>
        <end position="244"/>
    </location>
</feature>
<evidence type="ECO:0000313" key="3">
    <source>
        <dbReference type="EMBL" id="CAE6451241.1"/>
    </source>
</evidence>
<gene>
    <name evidence="3" type="ORF">RDB_LOCUS54895</name>
</gene>
<evidence type="ECO:0000256" key="1">
    <source>
        <dbReference type="SAM" id="MobiDB-lite"/>
    </source>
</evidence>
<dbReference type="SUPFAM" id="SSF82708">
    <property type="entry name" value="R3H domain"/>
    <property type="match status" value="1"/>
</dbReference>
<proteinExistence type="predicted"/>
<dbReference type="PROSITE" id="PS51061">
    <property type="entry name" value="R3H"/>
    <property type="match status" value="1"/>
</dbReference>
<name>A0A8H3GI56_9AGAM</name>
<accession>A0A8H3GI56</accession>
<dbReference type="SMART" id="SM00393">
    <property type="entry name" value="R3H"/>
    <property type="match status" value="1"/>
</dbReference>
<dbReference type="InterPro" id="IPR036867">
    <property type="entry name" value="R3H_dom_sf"/>
</dbReference>
<evidence type="ECO:0000259" key="2">
    <source>
        <dbReference type="PROSITE" id="PS51061"/>
    </source>
</evidence>